<keyword evidence="1" id="KW-0472">Membrane</keyword>
<keyword evidence="1" id="KW-0812">Transmembrane</keyword>
<gene>
    <name evidence="3" type="ORF">DSM19430T_29390</name>
</gene>
<dbReference type="PANTHER" id="PTHR14969">
    <property type="entry name" value="SPHINGOSINE-1-PHOSPHATE PHOSPHOHYDROLASE"/>
    <property type="match status" value="1"/>
</dbReference>
<keyword evidence="1" id="KW-1133">Transmembrane helix</keyword>
<dbReference type="SUPFAM" id="SSF48317">
    <property type="entry name" value="Acid phosphatase/Vanadium-dependent haloperoxidase"/>
    <property type="match status" value="1"/>
</dbReference>
<evidence type="ECO:0000256" key="1">
    <source>
        <dbReference type="SAM" id="Phobius"/>
    </source>
</evidence>
<evidence type="ECO:0000313" key="3">
    <source>
        <dbReference type="EMBL" id="GFM38255.1"/>
    </source>
</evidence>
<feature type="transmembrane region" description="Helical" evidence="1">
    <location>
        <begin position="154"/>
        <end position="173"/>
    </location>
</feature>
<proteinExistence type="predicted"/>
<dbReference type="InterPro" id="IPR000326">
    <property type="entry name" value="PAP2/HPO"/>
</dbReference>
<dbReference type="EMBL" id="BLVP01000036">
    <property type="protein sequence ID" value="GFM38255.1"/>
    <property type="molecule type" value="Genomic_DNA"/>
</dbReference>
<evidence type="ECO:0000259" key="2">
    <source>
        <dbReference type="SMART" id="SM00014"/>
    </source>
</evidence>
<name>A0A7J0BYI3_9BACT</name>
<dbReference type="SMART" id="SM00014">
    <property type="entry name" value="acidPPc"/>
    <property type="match status" value="1"/>
</dbReference>
<dbReference type="Proteomes" id="UP000503820">
    <property type="component" value="Unassembled WGS sequence"/>
</dbReference>
<evidence type="ECO:0000313" key="4">
    <source>
        <dbReference type="Proteomes" id="UP000503820"/>
    </source>
</evidence>
<sequence length="206" mass="23319">MRNRYPFVQHLLCILPLFTVLACVTLFIGTGDEVVQFFRQVRGGNPDLTRFMKVVTDWGNPALYIVYAAILYAGRRNGDARLTRFVIIWLVIQLLVSFLLVRVFKIVIGRPRPGVDGLYAPWSLSGGYNSMPSGHTAEIIGNTVPLAFFFRHTGMPLLLGCYGALVGFSRVYLEMHHTSDVFFGILVGSFAAFLIHLFWNRDRDDR</sequence>
<dbReference type="InterPro" id="IPR036938">
    <property type="entry name" value="PAP2/HPO_sf"/>
</dbReference>
<feature type="domain" description="Phosphatidic acid phosphatase type 2/haloperoxidase" evidence="2">
    <location>
        <begin position="87"/>
        <end position="196"/>
    </location>
</feature>
<dbReference type="Pfam" id="PF01569">
    <property type="entry name" value="PAP2"/>
    <property type="match status" value="1"/>
</dbReference>
<reference evidence="3 4" key="1">
    <citation type="submission" date="2020-05" db="EMBL/GenBank/DDBJ databases">
        <title>Draft genome sequence of Desulfovibrio psychrotolerans JS1T.</title>
        <authorList>
            <person name="Ueno A."/>
            <person name="Tamazawa S."/>
            <person name="Tamamura S."/>
            <person name="Murakami T."/>
            <person name="Kiyama T."/>
            <person name="Inomata H."/>
            <person name="Amano Y."/>
            <person name="Miyakawa K."/>
            <person name="Tamaki H."/>
            <person name="Naganuma T."/>
            <person name="Kaneko K."/>
        </authorList>
    </citation>
    <scope>NUCLEOTIDE SEQUENCE [LARGE SCALE GENOMIC DNA]</scope>
    <source>
        <strain evidence="3 4">JS1</strain>
    </source>
</reference>
<keyword evidence="4" id="KW-1185">Reference proteome</keyword>
<dbReference type="Gene3D" id="1.20.144.10">
    <property type="entry name" value="Phosphatidic acid phosphatase type 2/haloperoxidase"/>
    <property type="match status" value="2"/>
</dbReference>
<comment type="caution">
    <text evidence="3">The sequence shown here is derived from an EMBL/GenBank/DDBJ whole genome shotgun (WGS) entry which is preliminary data.</text>
</comment>
<dbReference type="AlphaFoldDB" id="A0A7J0BYI3"/>
<accession>A0A7J0BYI3</accession>
<feature type="transmembrane region" description="Helical" evidence="1">
    <location>
        <begin position="86"/>
        <end position="108"/>
    </location>
</feature>
<organism evidence="3 4">
    <name type="scientific">Desulfovibrio psychrotolerans</name>
    <dbReference type="NCBI Taxonomy" id="415242"/>
    <lineage>
        <taxon>Bacteria</taxon>
        <taxon>Pseudomonadati</taxon>
        <taxon>Thermodesulfobacteriota</taxon>
        <taxon>Desulfovibrionia</taxon>
        <taxon>Desulfovibrionales</taxon>
        <taxon>Desulfovibrionaceae</taxon>
        <taxon>Desulfovibrio</taxon>
    </lineage>
</organism>
<protein>
    <submittedName>
        <fullName evidence="3">Phosphatase PAP2 family protein</fullName>
    </submittedName>
</protein>
<dbReference type="PANTHER" id="PTHR14969:SF13">
    <property type="entry name" value="AT30094P"/>
    <property type="match status" value="1"/>
</dbReference>
<feature type="transmembrane region" description="Helical" evidence="1">
    <location>
        <begin position="180"/>
        <end position="199"/>
    </location>
</feature>
<feature type="transmembrane region" description="Helical" evidence="1">
    <location>
        <begin position="7"/>
        <end position="28"/>
    </location>
</feature>
<feature type="transmembrane region" description="Helical" evidence="1">
    <location>
        <begin position="58"/>
        <end position="74"/>
    </location>
</feature>
<dbReference type="PROSITE" id="PS51257">
    <property type="entry name" value="PROKAR_LIPOPROTEIN"/>
    <property type="match status" value="1"/>
</dbReference>
<dbReference type="RefSeq" id="WP_174410880.1">
    <property type="nucleotide sequence ID" value="NZ_BLVP01000036.1"/>
</dbReference>